<sequence>MVFEDRSAIGEDDIIHYGRTALDYETLDKEQFGHFCAYEVNRAIARATTYSWLKGSEEEIKAKLEHVPLYVNKATSVDPSKKWVFDSKDFARLFDFCWKDDEPPQLRSNRKTRSSDVRLCVKPDDKVPALNFGKFSNNDNGKCEVFDATISSKQPPMTFAEWKAKAKHSPVATYAGVGWAIRDGQSFASHTAYGPEFVPEYCVVEAFIRGHRYCSIDTKGFYQTGNEIDYNDQYRGRNRAYSLNYDQDQTCTEVNSEEIPEPSAPDYPDEQEHSAHHQPDPE</sequence>
<evidence type="ECO:0000256" key="1">
    <source>
        <dbReference type="SAM" id="MobiDB-lite"/>
    </source>
</evidence>
<feature type="compositionally biased region" description="Basic and acidic residues" evidence="1">
    <location>
        <begin position="270"/>
        <end position="282"/>
    </location>
</feature>
<accession>A0ABY6GZF8</accession>
<proteinExistence type="predicted"/>
<reference evidence="2" key="1">
    <citation type="submission" date="2022-10" db="EMBL/GenBank/DDBJ databases">
        <title>Completed Genome Sequence of two octocoral isolated bacterium, Endozoicomonas euniceicola EF212T and Endozoicomonas gorgoniicola PS125T.</title>
        <authorList>
            <person name="Chiou Y.-J."/>
            <person name="Chen Y.-H."/>
        </authorList>
    </citation>
    <scope>NUCLEOTIDE SEQUENCE</scope>
    <source>
        <strain evidence="2">EF212</strain>
    </source>
</reference>
<name>A0ABY6GZF8_9GAMM</name>
<dbReference type="RefSeq" id="WP_262600002.1">
    <property type="nucleotide sequence ID" value="NZ_CP103300.1"/>
</dbReference>
<feature type="region of interest" description="Disordered" evidence="1">
    <location>
        <begin position="248"/>
        <end position="282"/>
    </location>
</feature>
<keyword evidence="3" id="KW-1185">Reference proteome</keyword>
<organism evidence="2 3">
    <name type="scientific">Endozoicomonas euniceicola</name>
    <dbReference type="NCBI Taxonomy" id="1234143"/>
    <lineage>
        <taxon>Bacteria</taxon>
        <taxon>Pseudomonadati</taxon>
        <taxon>Pseudomonadota</taxon>
        <taxon>Gammaproteobacteria</taxon>
        <taxon>Oceanospirillales</taxon>
        <taxon>Endozoicomonadaceae</taxon>
        <taxon>Endozoicomonas</taxon>
    </lineage>
</organism>
<gene>
    <name evidence="2" type="ORF">NX720_05765</name>
</gene>
<protein>
    <submittedName>
        <fullName evidence="2">Uncharacterized protein</fullName>
    </submittedName>
</protein>
<evidence type="ECO:0000313" key="2">
    <source>
        <dbReference type="EMBL" id="UYM17426.1"/>
    </source>
</evidence>
<evidence type="ECO:0000313" key="3">
    <source>
        <dbReference type="Proteomes" id="UP001163255"/>
    </source>
</evidence>
<dbReference type="Proteomes" id="UP001163255">
    <property type="component" value="Chromosome"/>
</dbReference>
<dbReference type="EMBL" id="CP103300">
    <property type="protein sequence ID" value="UYM17426.1"/>
    <property type="molecule type" value="Genomic_DNA"/>
</dbReference>